<feature type="binding site" evidence="7">
    <location>
        <position position="169"/>
    </location>
    <ligand>
        <name>beta-D-fructose 1,6-bisphosphate</name>
        <dbReference type="ChEBI" id="CHEBI:32966"/>
        <note>allosteric activator</note>
    </ligand>
</feature>
<comment type="function">
    <text evidence="7">Catalyzes the conversion of lactate to pyruvate.</text>
</comment>
<evidence type="ECO:0000313" key="10">
    <source>
        <dbReference type="EMBL" id="MBC5695432.1"/>
    </source>
</evidence>
<dbReference type="SUPFAM" id="SSF56327">
    <property type="entry name" value="LDH C-terminal domain-like"/>
    <property type="match status" value="1"/>
</dbReference>
<feature type="modified residue" description="Phosphotyrosine" evidence="7">
    <location>
        <position position="222"/>
    </location>
</feature>
<keyword evidence="5 7" id="KW-0520">NAD</keyword>
<dbReference type="RefSeq" id="WP_186969691.1">
    <property type="nucleotide sequence ID" value="NZ_JACOPK010000004.1"/>
</dbReference>
<dbReference type="Gene3D" id="3.90.110.10">
    <property type="entry name" value="Lactate dehydrogenase/glycoside hydrolase, family 4, C-terminal"/>
    <property type="match status" value="1"/>
</dbReference>
<dbReference type="SUPFAM" id="SSF51735">
    <property type="entry name" value="NAD(P)-binding Rossmann-fold domains"/>
    <property type="match status" value="1"/>
</dbReference>
<dbReference type="CDD" id="cd05292">
    <property type="entry name" value="LDH_2"/>
    <property type="match status" value="1"/>
</dbReference>
<feature type="binding site" evidence="7">
    <location>
        <position position="15"/>
    </location>
    <ligand>
        <name>NAD(+)</name>
        <dbReference type="ChEBI" id="CHEBI:57540"/>
    </ligand>
</feature>
<proteinExistence type="inferred from homology"/>
<name>A0ABR7GM94_9FIRM</name>
<comment type="subunit">
    <text evidence="7">Homotetramer.</text>
</comment>
<evidence type="ECO:0000256" key="7">
    <source>
        <dbReference type="HAMAP-Rule" id="MF_00488"/>
    </source>
</evidence>
<protein>
    <recommendedName>
        <fullName evidence="3 7">L-lactate dehydrogenase</fullName>
        <shortName evidence="7">L-LDH</shortName>
        <ecNumber evidence="3 7">1.1.1.27</ecNumber>
    </recommendedName>
</protein>
<dbReference type="InterPro" id="IPR036291">
    <property type="entry name" value="NAD(P)-bd_dom_sf"/>
</dbReference>
<dbReference type="NCBIfam" id="NF000824">
    <property type="entry name" value="PRK00066.1"/>
    <property type="match status" value="1"/>
</dbReference>
<dbReference type="InterPro" id="IPR001557">
    <property type="entry name" value="L-lactate/malate_DH"/>
</dbReference>
<dbReference type="PIRSF" id="PIRSF000102">
    <property type="entry name" value="Lac_mal_DH"/>
    <property type="match status" value="1"/>
</dbReference>
<reference evidence="10 11" key="1">
    <citation type="submission" date="2020-08" db="EMBL/GenBank/DDBJ databases">
        <title>Genome public.</title>
        <authorList>
            <person name="Liu C."/>
            <person name="Sun Q."/>
        </authorList>
    </citation>
    <scope>NUCLEOTIDE SEQUENCE [LARGE SCALE GENOMIC DNA]</scope>
    <source>
        <strain evidence="10 11">M2</strain>
    </source>
</reference>
<comment type="catalytic activity">
    <reaction evidence="6 7">
        <text>(S)-lactate + NAD(+) = pyruvate + NADH + H(+)</text>
        <dbReference type="Rhea" id="RHEA:23444"/>
        <dbReference type="ChEBI" id="CHEBI:15361"/>
        <dbReference type="ChEBI" id="CHEBI:15378"/>
        <dbReference type="ChEBI" id="CHEBI:16651"/>
        <dbReference type="ChEBI" id="CHEBI:57540"/>
        <dbReference type="ChEBI" id="CHEBI:57945"/>
        <dbReference type="EC" id="1.1.1.27"/>
    </reaction>
</comment>
<evidence type="ECO:0000256" key="4">
    <source>
        <dbReference type="ARBA" id="ARBA00023002"/>
    </source>
</evidence>
<dbReference type="InterPro" id="IPR018177">
    <property type="entry name" value="L-lactate_DH_AS"/>
</dbReference>
<evidence type="ECO:0000256" key="5">
    <source>
        <dbReference type="ARBA" id="ARBA00023027"/>
    </source>
</evidence>
<dbReference type="PANTHER" id="PTHR43128">
    <property type="entry name" value="L-2-HYDROXYCARBOXYLATE DEHYDROGENASE (NAD(P)(+))"/>
    <property type="match status" value="1"/>
</dbReference>
<keyword evidence="7" id="KW-0597">Phosphoprotein</keyword>
<feature type="domain" description="Lactate/malate dehydrogenase C-terminal" evidence="9">
    <location>
        <begin position="146"/>
        <end position="309"/>
    </location>
</feature>
<feature type="binding site" evidence="7">
    <location>
        <begin position="149"/>
        <end position="152"/>
    </location>
    <ligand>
        <name>substrate</name>
    </ligand>
</feature>
<feature type="binding site" evidence="7">
    <location>
        <position position="154"/>
    </location>
    <ligand>
        <name>beta-D-fructose 1,6-bisphosphate</name>
        <dbReference type="ChEBI" id="CHEBI:32966"/>
        <note>allosteric activator</note>
    </ligand>
</feature>
<evidence type="ECO:0000313" key="11">
    <source>
        <dbReference type="Proteomes" id="UP000641741"/>
    </source>
</evidence>
<comment type="caution">
    <text evidence="7">Lacks conserved residue(s) required for the propagation of feature annotation.</text>
</comment>
<dbReference type="Gene3D" id="3.40.50.720">
    <property type="entry name" value="NAD(P)-binding Rossmann-like Domain"/>
    <property type="match status" value="1"/>
</dbReference>
<dbReference type="NCBIfam" id="TIGR01771">
    <property type="entry name" value="L-LDH-NAD"/>
    <property type="match status" value="1"/>
</dbReference>
<comment type="caution">
    <text evidence="10">The sequence shown here is derived from an EMBL/GenBank/DDBJ whole genome shotgun (WGS) entry which is preliminary data.</text>
</comment>
<dbReference type="EMBL" id="JACOPK010000004">
    <property type="protein sequence ID" value="MBC5695432.1"/>
    <property type="molecule type" value="Genomic_DNA"/>
</dbReference>
<organism evidence="10 11">
    <name type="scientific">Agathobaculum hominis</name>
    <dbReference type="NCBI Taxonomy" id="2763014"/>
    <lineage>
        <taxon>Bacteria</taxon>
        <taxon>Bacillati</taxon>
        <taxon>Bacillota</taxon>
        <taxon>Clostridia</taxon>
        <taxon>Eubacteriales</taxon>
        <taxon>Butyricicoccaceae</taxon>
        <taxon>Agathobaculum</taxon>
    </lineage>
</organism>
<keyword evidence="11" id="KW-1185">Reference proteome</keyword>
<feature type="binding site" evidence="7">
    <location>
        <position position="102"/>
    </location>
    <ligand>
        <name>NAD(+)</name>
        <dbReference type="ChEBI" id="CHEBI:57540"/>
    </ligand>
</feature>
<dbReference type="Pfam" id="PF00056">
    <property type="entry name" value="Ldh_1_N"/>
    <property type="match status" value="1"/>
</dbReference>
<evidence type="ECO:0000256" key="1">
    <source>
        <dbReference type="ARBA" id="ARBA00004843"/>
    </source>
</evidence>
<accession>A0ABR7GM94</accession>
<feature type="binding site" evidence="7">
    <location>
        <position position="231"/>
    </location>
    <ligand>
        <name>substrate</name>
    </ligand>
</feature>
<feature type="binding site" evidence="7">
    <location>
        <position position="66"/>
    </location>
    <ligand>
        <name>NAD(+)</name>
        <dbReference type="ChEBI" id="CHEBI:57540"/>
    </ligand>
</feature>
<feature type="domain" description="Lactate/malate dehydrogenase N-terminal" evidence="8">
    <location>
        <begin position="6"/>
        <end position="143"/>
    </location>
</feature>
<dbReference type="InterPro" id="IPR011304">
    <property type="entry name" value="L-lactate_DH"/>
</dbReference>
<dbReference type="EC" id="1.1.1.27" evidence="3 7"/>
<dbReference type="PROSITE" id="PS00064">
    <property type="entry name" value="L_LDH"/>
    <property type="match status" value="1"/>
</dbReference>
<dbReference type="InterPro" id="IPR015955">
    <property type="entry name" value="Lactate_DH/Glyco_Ohase_4_C"/>
</dbReference>
<comment type="subcellular location">
    <subcellularLocation>
        <location evidence="7">Cytoplasm</location>
    </subcellularLocation>
</comment>
<feature type="binding site" evidence="7">
    <location>
        <position position="36"/>
    </location>
    <ligand>
        <name>NAD(+)</name>
        <dbReference type="ChEBI" id="CHEBI:57540"/>
    </ligand>
</feature>
<dbReference type="InterPro" id="IPR022383">
    <property type="entry name" value="Lactate/malate_DH_C"/>
</dbReference>
<feature type="active site" description="Proton acceptor" evidence="7">
    <location>
        <position position="176"/>
    </location>
</feature>
<sequence>MADMRKCGIIGTGNVGAASAYTLAVSGLFSEVLLLDADMHRAEGEAADIAHGAALRRPCRVHAGGYADFADCGLVILAAGTNQRPGETREALLGRNRAILQSILEQLTAVNRDAVLLVVSNPVDVLTGYTLELSGFPAERVIGSGTVLDTARIKCLLGEKLGVDSRNVHAFMLGEHGDSEVAVWSSANISGADLDDFCLAAGIDDPESMLASLAREVTHAAYDIIERKGATCYGIAMAVRRIAEAIIRDEHAVLPVSTLARGAYGIEGVCLGLPAVVGRSGVSQVLDLPLSRDETERLLASAHKLKTLMEG</sequence>
<keyword evidence="7" id="KW-0963">Cytoplasm</keyword>
<evidence type="ECO:0000259" key="9">
    <source>
        <dbReference type="Pfam" id="PF02866"/>
    </source>
</evidence>
<dbReference type="Proteomes" id="UP000641741">
    <property type="component" value="Unassembled WGS sequence"/>
</dbReference>
<gene>
    <name evidence="7" type="primary">ldh</name>
    <name evidence="10" type="ORF">H8S02_05655</name>
</gene>
<dbReference type="InterPro" id="IPR001236">
    <property type="entry name" value="Lactate/malate_DH_N"/>
</dbReference>
<comment type="similarity">
    <text evidence="2 7">Belongs to the LDH/MDH superfamily. LDH family.</text>
</comment>
<evidence type="ECO:0000256" key="2">
    <source>
        <dbReference type="ARBA" id="ARBA00006054"/>
    </source>
</evidence>
<dbReference type="HAMAP" id="MF_00488">
    <property type="entry name" value="Lactate_dehydrog"/>
    <property type="match status" value="1"/>
</dbReference>
<dbReference type="PRINTS" id="PR00086">
    <property type="entry name" value="LLDHDRGNASE"/>
</dbReference>
<dbReference type="Pfam" id="PF02866">
    <property type="entry name" value="Ldh_1_C"/>
    <property type="match status" value="1"/>
</dbReference>
<comment type="activity regulation">
    <text evidence="7">Allosterically activated by fructose 1,6-bisphosphate (FBP).</text>
</comment>
<feature type="binding site" evidence="7">
    <location>
        <position position="83"/>
    </location>
    <ligand>
        <name>substrate</name>
    </ligand>
</feature>
<comment type="pathway">
    <text evidence="1 7">Fermentation; pyruvate fermentation to lactate; (S)-lactate from pyruvate: step 1/1.</text>
</comment>
<feature type="binding site" evidence="7">
    <location>
        <begin position="119"/>
        <end position="121"/>
    </location>
    <ligand>
        <name>NAD(+)</name>
        <dbReference type="ChEBI" id="CHEBI:57540"/>
    </ligand>
</feature>
<evidence type="ECO:0000256" key="3">
    <source>
        <dbReference type="ARBA" id="ARBA00012967"/>
    </source>
</evidence>
<keyword evidence="7" id="KW-0021">Allosteric enzyme</keyword>
<keyword evidence="4 7" id="KW-0560">Oxidoreductase</keyword>
<dbReference type="GO" id="GO:0004459">
    <property type="term" value="F:L-lactate dehydrogenase (NAD+) activity"/>
    <property type="evidence" value="ECO:0007669"/>
    <property type="project" value="UniProtKB-EC"/>
</dbReference>
<evidence type="ECO:0000256" key="6">
    <source>
        <dbReference type="ARBA" id="ARBA00049258"/>
    </source>
</evidence>
<feature type="binding site" evidence="7">
    <location>
        <begin position="121"/>
        <end position="124"/>
    </location>
    <ligand>
        <name>substrate</name>
    </ligand>
</feature>
<feature type="binding site" evidence="7">
    <location>
        <position position="144"/>
    </location>
    <ligand>
        <name>NAD(+)</name>
        <dbReference type="ChEBI" id="CHEBI:57540"/>
    </ligand>
</feature>
<feature type="binding site" evidence="7">
    <location>
        <position position="41"/>
    </location>
    <ligand>
        <name>NAD(+)</name>
        <dbReference type="ChEBI" id="CHEBI:57540"/>
    </ligand>
</feature>
<evidence type="ECO:0000259" key="8">
    <source>
        <dbReference type="Pfam" id="PF00056"/>
    </source>
</evidence>
<dbReference type="PANTHER" id="PTHR43128:SF16">
    <property type="entry name" value="L-LACTATE DEHYDROGENASE"/>
    <property type="match status" value="1"/>
</dbReference>
<feature type="binding site" evidence="7">
    <location>
        <position position="89"/>
    </location>
    <ligand>
        <name>substrate</name>
    </ligand>
</feature>